<dbReference type="AlphaFoldDB" id="A0A0A9D114"/>
<organism evidence="1">
    <name type="scientific">Arundo donax</name>
    <name type="common">Giant reed</name>
    <name type="synonym">Donax arundinaceus</name>
    <dbReference type="NCBI Taxonomy" id="35708"/>
    <lineage>
        <taxon>Eukaryota</taxon>
        <taxon>Viridiplantae</taxon>
        <taxon>Streptophyta</taxon>
        <taxon>Embryophyta</taxon>
        <taxon>Tracheophyta</taxon>
        <taxon>Spermatophyta</taxon>
        <taxon>Magnoliopsida</taxon>
        <taxon>Liliopsida</taxon>
        <taxon>Poales</taxon>
        <taxon>Poaceae</taxon>
        <taxon>PACMAD clade</taxon>
        <taxon>Arundinoideae</taxon>
        <taxon>Arundineae</taxon>
        <taxon>Arundo</taxon>
    </lineage>
</organism>
<protein>
    <submittedName>
        <fullName evidence="1">Uncharacterized protein</fullName>
    </submittedName>
</protein>
<reference evidence="1" key="2">
    <citation type="journal article" date="2015" name="Data Brief">
        <title>Shoot transcriptome of the giant reed, Arundo donax.</title>
        <authorList>
            <person name="Barrero R.A."/>
            <person name="Guerrero F.D."/>
            <person name="Moolhuijzen P."/>
            <person name="Goolsby J.A."/>
            <person name="Tidwell J."/>
            <person name="Bellgard S.E."/>
            <person name="Bellgard M.I."/>
        </authorList>
    </citation>
    <scope>NUCLEOTIDE SEQUENCE</scope>
    <source>
        <tissue evidence="1">Shoot tissue taken approximately 20 cm above the soil surface</tissue>
    </source>
</reference>
<dbReference type="EMBL" id="GBRH01217532">
    <property type="protein sequence ID" value="JAD80363.1"/>
    <property type="molecule type" value="Transcribed_RNA"/>
</dbReference>
<proteinExistence type="predicted"/>
<reference evidence="1" key="1">
    <citation type="submission" date="2014-09" db="EMBL/GenBank/DDBJ databases">
        <authorList>
            <person name="Magalhaes I.L.F."/>
            <person name="Oliveira U."/>
            <person name="Santos F.R."/>
            <person name="Vidigal T.H.D.A."/>
            <person name="Brescovit A.D."/>
            <person name="Santos A.J."/>
        </authorList>
    </citation>
    <scope>NUCLEOTIDE SEQUENCE</scope>
    <source>
        <tissue evidence="1">Shoot tissue taken approximately 20 cm above the soil surface</tissue>
    </source>
</reference>
<evidence type="ECO:0000313" key="1">
    <source>
        <dbReference type="EMBL" id="JAD80363.1"/>
    </source>
</evidence>
<accession>A0A0A9D114</accession>
<sequence>MSNVLNNLCCQFYTFASQEVQNWHSIPITHPKMATLPERVDTSTAQICLHLQSKTKTCIKMKGIINLMLVAI</sequence>
<name>A0A0A9D114_ARUDO</name>